<reference evidence="1" key="1">
    <citation type="submission" date="2019-08" db="EMBL/GenBank/DDBJ databases">
        <authorList>
            <person name="Kucharzyk K."/>
            <person name="Murdoch R.W."/>
            <person name="Higgins S."/>
            <person name="Loffler F."/>
        </authorList>
    </citation>
    <scope>NUCLEOTIDE SEQUENCE</scope>
</reference>
<protein>
    <submittedName>
        <fullName evidence="1">Uncharacterized protein</fullName>
    </submittedName>
</protein>
<name>A0A644UCD2_9ZZZZ</name>
<dbReference type="AlphaFoldDB" id="A0A644UCD2"/>
<dbReference type="EMBL" id="VSSQ01000099">
    <property type="protein sequence ID" value="MPL76646.1"/>
    <property type="molecule type" value="Genomic_DNA"/>
</dbReference>
<sequence>MLFKEKLNLLAERLHVSNVELSNVAGMDNSLVSRFRTGRRIPAQNSKQIYALAVAFGELAEAKGMTEALGKELKFGTGMADDAQLYAWLCAGDSGLKKTRKQEDSVQTEDKIPLTTFCGKLNSLLLAFATTNAQLAKALKIDVAMVSRLRLGERYPTVDSWYLAEISAYFVAKVMQGEGIPKLSKLLGIAQKQVVQSSRPELRQLLLNWLKEQPKEDASLAQEPYIQETLY</sequence>
<organism evidence="1">
    <name type="scientific">bioreactor metagenome</name>
    <dbReference type="NCBI Taxonomy" id="1076179"/>
    <lineage>
        <taxon>unclassified sequences</taxon>
        <taxon>metagenomes</taxon>
        <taxon>ecological metagenomes</taxon>
    </lineage>
</organism>
<gene>
    <name evidence="1" type="ORF">SDC9_22492</name>
</gene>
<accession>A0A644UCD2</accession>
<evidence type="ECO:0000313" key="1">
    <source>
        <dbReference type="EMBL" id="MPL76646.1"/>
    </source>
</evidence>
<proteinExistence type="predicted"/>
<comment type="caution">
    <text evidence="1">The sequence shown here is derived from an EMBL/GenBank/DDBJ whole genome shotgun (WGS) entry which is preliminary data.</text>
</comment>